<reference evidence="11" key="1">
    <citation type="submission" date="2025-08" db="UniProtKB">
        <authorList>
            <consortium name="RefSeq"/>
        </authorList>
    </citation>
    <scope>IDENTIFICATION</scope>
</reference>
<evidence type="ECO:0000256" key="1">
    <source>
        <dbReference type="ARBA" id="ARBA00000724"/>
    </source>
</evidence>
<keyword evidence="6 7" id="KW-0949">S-adenosyl-L-methionine</keyword>
<dbReference type="PANTHER" id="PTHR13600">
    <property type="entry name" value="LEUCINE CARBOXYL METHYLTRANSFERASE"/>
    <property type="match status" value="1"/>
</dbReference>
<dbReference type="GO" id="GO:0018423">
    <property type="term" value="F:protein C-terminal leucine carboxyl O-methyltransferase activity"/>
    <property type="evidence" value="ECO:0007669"/>
    <property type="project" value="UniProtKB-EC"/>
</dbReference>
<evidence type="ECO:0000313" key="10">
    <source>
        <dbReference type="Proteomes" id="UP000694867"/>
    </source>
</evidence>
<evidence type="ECO:0000256" key="4">
    <source>
        <dbReference type="ARBA" id="ARBA00022603"/>
    </source>
</evidence>
<dbReference type="Proteomes" id="UP000694867">
    <property type="component" value="Unplaced"/>
</dbReference>
<sequence length="333" mass="38579">MNEDPYKPPPSRQSEEPVMMTNDDATSCKRAAVDRGYWSDPYVQHFIKSCDRKPPEINRGYFARVQAIKLLVDKFLEISSSQAQIVNLGAGFDTLFWRLQDDNRPLKAYVEVDYPAVTMRKVHYIRLRRQLLEKIAQGEDDDIRLSKCDIHSSKYHLIGVDLKDMNALSNKLSQDCRLDPQLPTLFISECVLVYMATDHCEALLKYITDTFKKAVLLNYDPVNMNDKFAEIMLENLKHRDCHFLGLEASQNLETQETRLYRCGFSNVRSWLMLQVYQSLPQSELKRIESIEFMDEHELLQQLLNHYCITVADNCETSLGFGEIRLHPVSTVAV</sequence>
<dbReference type="InterPro" id="IPR007213">
    <property type="entry name" value="Ppm1/Ppm2/Tcmp"/>
</dbReference>
<dbReference type="PANTHER" id="PTHR13600:SF33">
    <property type="entry name" value="LEUCINE CARBOXYL METHYLTRANSFERASE 1"/>
    <property type="match status" value="1"/>
</dbReference>
<dbReference type="Pfam" id="PF04072">
    <property type="entry name" value="LCM"/>
    <property type="match status" value="1"/>
</dbReference>
<evidence type="ECO:0000256" key="6">
    <source>
        <dbReference type="ARBA" id="ARBA00022691"/>
    </source>
</evidence>
<evidence type="ECO:0000256" key="7">
    <source>
        <dbReference type="PIRNR" id="PIRNR016305"/>
    </source>
</evidence>
<comment type="similarity">
    <text evidence="3 7">Belongs to the methyltransferase superfamily. LCMT family.</text>
</comment>
<dbReference type="SUPFAM" id="SSF53335">
    <property type="entry name" value="S-adenosyl-L-methionine-dependent methyltransferases"/>
    <property type="match status" value="1"/>
</dbReference>
<evidence type="ECO:0000256" key="3">
    <source>
        <dbReference type="ARBA" id="ARBA00010703"/>
    </source>
</evidence>
<dbReference type="PIRSF" id="PIRSF016305">
    <property type="entry name" value="LCM_mtfrase"/>
    <property type="match status" value="1"/>
</dbReference>
<evidence type="ECO:0000256" key="8">
    <source>
        <dbReference type="PIRSR" id="PIRSR016305-1"/>
    </source>
</evidence>
<evidence type="ECO:0000256" key="5">
    <source>
        <dbReference type="ARBA" id="ARBA00022679"/>
    </source>
</evidence>
<protein>
    <recommendedName>
        <fullName evidence="7">Leucine carboxyl methyltransferase 1</fullName>
        <ecNumber evidence="7">2.1.1.233</ecNumber>
    </recommendedName>
</protein>
<dbReference type="KEGG" id="goe:100897554"/>
<dbReference type="RefSeq" id="XP_028967842.1">
    <property type="nucleotide sequence ID" value="XM_029112009.1"/>
</dbReference>
<keyword evidence="10" id="KW-1185">Reference proteome</keyword>
<evidence type="ECO:0000256" key="9">
    <source>
        <dbReference type="SAM" id="MobiDB-lite"/>
    </source>
</evidence>
<comment type="catalytic activity">
    <reaction evidence="1 7">
        <text>[phosphatase 2A protein]-C-terminal L-leucine + S-adenosyl-L-methionine = [phosphatase 2A protein]-C-terminal L-leucine methyl ester + S-adenosyl-L-homocysteine</text>
        <dbReference type="Rhea" id="RHEA:48544"/>
        <dbReference type="Rhea" id="RHEA-COMP:12134"/>
        <dbReference type="Rhea" id="RHEA-COMP:12135"/>
        <dbReference type="ChEBI" id="CHEBI:57856"/>
        <dbReference type="ChEBI" id="CHEBI:59789"/>
        <dbReference type="ChEBI" id="CHEBI:90516"/>
        <dbReference type="ChEBI" id="CHEBI:90517"/>
        <dbReference type="EC" id="2.1.1.233"/>
    </reaction>
</comment>
<dbReference type="AlphaFoldDB" id="A0AAJ7SHG1"/>
<dbReference type="GO" id="GO:0005829">
    <property type="term" value="C:cytosol"/>
    <property type="evidence" value="ECO:0007669"/>
    <property type="project" value="TreeGrafter"/>
</dbReference>
<dbReference type="InterPro" id="IPR029063">
    <property type="entry name" value="SAM-dependent_MTases_sf"/>
</dbReference>
<gene>
    <name evidence="11" type="primary">LOC100897554</name>
</gene>
<dbReference type="EC" id="2.1.1.233" evidence="7"/>
<dbReference type="InterPro" id="IPR016651">
    <property type="entry name" value="LCMT1"/>
</dbReference>
<dbReference type="Gene3D" id="3.40.50.150">
    <property type="entry name" value="Vaccinia Virus protein VP39"/>
    <property type="match status" value="1"/>
</dbReference>
<keyword evidence="5 7" id="KW-0808">Transferase</keyword>
<dbReference type="FunFam" id="3.40.50.150:FF:000092">
    <property type="entry name" value="Leucine carboxyl methyltransferase 1"/>
    <property type="match status" value="1"/>
</dbReference>
<feature type="binding site" evidence="8">
    <location>
        <position position="64"/>
    </location>
    <ligand>
        <name>S-adenosyl-L-methionine</name>
        <dbReference type="ChEBI" id="CHEBI:59789"/>
    </ligand>
</feature>
<feature type="region of interest" description="Disordered" evidence="9">
    <location>
        <begin position="1"/>
        <end position="20"/>
    </location>
</feature>
<accession>A0AAJ7SHG1</accession>
<dbReference type="GO" id="GO:0009966">
    <property type="term" value="P:regulation of signal transduction"/>
    <property type="evidence" value="ECO:0007669"/>
    <property type="project" value="UniProtKB-ARBA"/>
</dbReference>
<name>A0AAJ7SHG1_9ACAR</name>
<evidence type="ECO:0000313" key="11">
    <source>
        <dbReference type="RefSeq" id="XP_028967842.1"/>
    </source>
</evidence>
<dbReference type="GO" id="GO:0032259">
    <property type="term" value="P:methylation"/>
    <property type="evidence" value="ECO:0007669"/>
    <property type="project" value="UniProtKB-KW"/>
</dbReference>
<evidence type="ECO:0000256" key="2">
    <source>
        <dbReference type="ARBA" id="ARBA00003455"/>
    </source>
</evidence>
<feature type="binding site" evidence="8">
    <location>
        <position position="189"/>
    </location>
    <ligand>
        <name>S-adenosyl-L-methionine</name>
        <dbReference type="ChEBI" id="CHEBI:59789"/>
    </ligand>
</feature>
<dbReference type="GeneID" id="100897554"/>
<feature type="binding site" evidence="8">
    <location>
        <begin position="161"/>
        <end position="162"/>
    </location>
    <ligand>
        <name>S-adenosyl-L-methionine</name>
        <dbReference type="ChEBI" id="CHEBI:59789"/>
    </ligand>
</feature>
<comment type="function">
    <text evidence="2 7">Methylates the carboxyl group of the C-terminal leucine residue of protein phosphatase 2A catalytic subunits to form alpha-leucine ester residues.</text>
</comment>
<feature type="binding site" evidence="8">
    <location>
        <position position="89"/>
    </location>
    <ligand>
        <name>S-adenosyl-L-methionine</name>
        <dbReference type="ChEBI" id="CHEBI:59789"/>
    </ligand>
</feature>
<proteinExistence type="inferred from homology"/>
<keyword evidence="4 7" id="KW-0489">Methyltransferase</keyword>
<organism evidence="10 11">
    <name type="scientific">Galendromus occidentalis</name>
    <name type="common">western predatory mite</name>
    <dbReference type="NCBI Taxonomy" id="34638"/>
    <lineage>
        <taxon>Eukaryota</taxon>
        <taxon>Metazoa</taxon>
        <taxon>Ecdysozoa</taxon>
        <taxon>Arthropoda</taxon>
        <taxon>Chelicerata</taxon>
        <taxon>Arachnida</taxon>
        <taxon>Acari</taxon>
        <taxon>Parasitiformes</taxon>
        <taxon>Mesostigmata</taxon>
        <taxon>Gamasina</taxon>
        <taxon>Phytoseioidea</taxon>
        <taxon>Phytoseiidae</taxon>
        <taxon>Typhlodrominae</taxon>
        <taxon>Galendromus</taxon>
    </lineage>
</organism>